<dbReference type="GO" id="GO:0030170">
    <property type="term" value="F:pyridoxal phosphate binding"/>
    <property type="evidence" value="ECO:0007669"/>
    <property type="project" value="TreeGrafter"/>
</dbReference>
<evidence type="ECO:0000256" key="5">
    <source>
        <dbReference type="ARBA" id="ARBA00022898"/>
    </source>
</evidence>
<comment type="cofactor">
    <cofactor evidence="1">
        <name>pyridoxal 5'-phosphate</name>
        <dbReference type="ChEBI" id="CHEBI:597326"/>
    </cofactor>
</comment>
<evidence type="ECO:0000256" key="12">
    <source>
        <dbReference type="RuleBase" id="RU004508"/>
    </source>
</evidence>
<evidence type="ECO:0000256" key="2">
    <source>
        <dbReference type="ARBA" id="ARBA00005125"/>
    </source>
</evidence>
<evidence type="ECO:0000256" key="6">
    <source>
        <dbReference type="ARBA" id="ARBA00037999"/>
    </source>
</evidence>
<dbReference type="SUPFAM" id="SSF53383">
    <property type="entry name" value="PLP-dependent transferases"/>
    <property type="match status" value="1"/>
</dbReference>
<dbReference type="InterPro" id="IPR015422">
    <property type="entry name" value="PyrdxlP-dep_Trfase_small"/>
</dbReference>
<dbReference type="PANTHER" id="PTHR30244">
    <property type="entry name" value="TRANSAMINASE"/>
    <property type="match status" value="1"/>
</dbReference>
<feature type="active site" description="Proton acceptor" evidence="10">
    <location>
        <position position="181"/>
    </location>
</feature>
<proteinExistence type="inferred from homology"/>
<keyword evidence="4" id="KW-0808">Transferase</keyword>
<dbReference type="GO" id="GO:0102933">
    <property type="term" value="F:GDP-4-dehydro-6-deoxy-D-mannose-4-aminotransferase activity"/>
    <property type="evidence" value="ECO:0007669"/>
    <property type="project" value="UniProtKB-EC"/>
</dbReference>
<dbReference type="PANTHER" id="PTHR30244:SF34">
    <property type="entry name" value="DTDP-4-AMINO-4,6-DIDEOXYGALACTOSE TRANSAMINASE"/>
    <property type="match status" value="1"/>
</dbReference>
<reference evidence="13 14" key="1">
    <citation type="submission" date="2016-01" db="EMBL/GenBank/DDBJ databases">
        <authorList>
            <person name="McClelland M."/>
            <person name="Jain A."/>
            <person name="Saraogi P."/>
            <person name="Mendelson R."/>
            <person name="Westerman R."/>
            <person name="SanMiguel P."/>
            <person name="Csonka L."/>
        </authorList>
    </citation>
    <scope>NUCLEOTIDE SEQUENCE [LARGE SCALE GENOMIC DNA]</scope>
    <source>
        <strain evidence="13 14">NCPPB 2472</strain>
    </source>
</reference>
<dbReference type="STRING" id="46677.AWM79_20520"/>
<dbReference type="AlphaFoldDB" id="A0A0X1T608"/>
<dbReference type="GO" id="GO:0000271">
    <property type="term" value="P:polysaccharide biosynthetic process"/>
    <property type="evidence" value="ECO:0007669"/>
    <property type="project" value="TreeGrafter"/>
</dbReference>
<protein>
    <recommendedName>
        <fullName evidence="9">GDP-perosamine synthase</fullName>
        <ecNumber evidence="8">2.6.1.102</ecNumber>
    </recommendedName>
</protein>
<evidence type="ECO:0000256" key="10">
    <source>
        <dbReference type="PIRSR" id="PIRSR000390-1"/>
    </source>
</evidence>
<evidence type="ECO:0000313" key="13">
    <source>
        <dbReference type="EMBL" id="AMB87547.1"/>
    </source>
</evidence>
<feature type="modified residue" description="N6-(pyridoxal phosphate)lysine" evidence="11">
    <location>
        <position position="181"/>
    </location>
</feature>
<comment type="catalytic activity">
    <reaction evidence="7">
        <text>GDP-alpha-D-perosamine + 2-oxoglutarate = GDP-4-dehydro-alpha-D-rhamnose + L-glutamate</text>
        <dbReference type="Rhea" id="RHEA:36779"/>
        <dbReference type="ChEBI" id="CHEBI:16810"/>
        <dbReference type="ChEBI" id="CHEBI:29985"/>
        <dbReference type="ChEBI" id="CHEBI:57964"/>
        <dbReference type="ChEBI" id="CHEBI:73996"/>
        <dbReference type="EC" id="2.6.1.102"/>
    </reaction>
</comment>
<dbReference type="PIRSF" id="PIRSF000390">
    <property type="entry name" value="PLP_StrS"/>
    <property type="match status" value="1"/>
</dbReference>
<keyword evidence="14" id="KW-1185">Reference proteome</keyword>
<comment type="similarity">
    <text evidence="6 12">Belongs to the DegT/DnrJ/EryC1 family.</text>
</comment>
<keyword evidence="5 11" id="KW-0663">Pyridoxal phosphate</keyword>
<comment type="pathway">
    <text evidence="2">Bacterial outer membrane biogenesis; LPS O-antigen biosynthesis.</text>
</comment>
<evidence type="ECO:0000256" key="4">
    <source>
        <dbReference type="ARBA" id="ARBA00022679"/>
    </source>
</evidence>
<dbReference type="Gene3D" id="3.90.1150.10">
    <property type="entry name" value="Aspartate Aminotransferase, domain 1"/>
    <property type="match status" value="1"/>
</dbReference>
<dbReference type="Gene3D" id="3.40.640.10">
    <property type="entry name" value="Type I PLP-dependent aspartate aminotransferase-like (Major domain)"/>
    <property type="match status" value="1"/>
</dbReference>
<evidence type="ECO:0000256" key="9">
    <source>
        <dbReference type="ARBA" id="ARBA00074221"/>
    </source>
</evidence>
<evidence type="ECO:0000256" key="7">
    <source>
        <dbReference type="ARBA" id="ARBA00051587"/>
    </source>
</evidence>
<evidence type="ECO:0000256" key="3">
    <source>
        <dbReference type="ARBA" id="ARBA00022576"/>
    </source>
</evidence>
<dbReference type="KEGG" id="pagb:AWM79_20520"/>
<name>A0A0X1T608_PSEAA</name>
<dbReference type="RefSeq" id="WP_060783656.1">
    <property type="nucleotide sequence ID" value="NZ_CP014135.1"/>
</dbReference>
<dbReference type="InterPro" id="IPR015421">
    <property type="entry name" value="PyrdxlP-dep_Trfase_major"/>
</dbReference>
<dbReference type="InterPro" id="IPR000653">
    <property type="entry name" value="DegT/StrS_aminotransferase"/>
</dbReference>
<dbReference type="Proteomes" id="UP000063229">
    <property type="component" value="Chromosome"/>
</dbReference>
<dbReference type="EMBL" id="CP014135">
    <property type="protein sequence ID" value="AMB87547.1"/>
    <property type="molecule type" value="Genomic_DNA"/>
</dbReference>
<evidence type="ECO:0000313" key="14">
    <source>
        <dbReference type="Proteomes" id="UP000063229"/>
    </source>
</evidence>
<dbReference type="EC" id="2.6.1.102" evidence="8"/>
<accession>A0A0X1T608</accession>
<evidence type="ECO:0000256" key="8">
    <source>
        <dbReference type="ARBA" id="ARBA00066317"/>
    </source>
</evidence>
<keyword evidence="3" id="KW-0032">Aminotransferase</keyword>
<dbReference type="Pfam" id="PF01041">
    <property type="entry name" value="DegT_DnrJ_EryC1"/>
    <property type="match status" value="1"/>
</dbReference>
<dbReference type="CDD" id="cd00616">
    <property type="entry name" value="AHBA_syn"/>
    <property type="match status" value="1"/>
</dbReference>
<organism evidence="13 14">
    <name type="scientific">Pseudomonas agarici</name>
    <dbReference type="NCBI Taxonomy" id="46677"/>
    <lineage>
        <taxon>Bacteria</taxon>
        <taxon>Pseudomonadati</taxon>
        <taxon>Pseudomonadota</taxon>
        <taxon>Gammaproteobacteria</taxon>
        <taxon>Pseudomonadales</taxon>
        <taxon>Pseudomonadaceae</taxon>
        <taxon>Pseudomonas</taxon>
    </lineage>
</organism>
<evidence type="ECO:0000256" key="11">
    <source>
        <dbReference type="PIRSR" id="PIRSR000390-2"/>
    </source>
</evidence>
<gene>
    <name evidence="13" type="ORF">AWM79_20520</name>
</gene>
<evidence type="ECO:0000256" key="1">
    <source>
        <dbReference type="ARBA" id="ARBA00001933"/>
    </source>
</evidence>
<sequence>MIPVYQPYLGAREKEYVNQCLESTWISSRGEFISRFEREFASYIGSEHATTVSNGTVALHLAMAALRIGVGDEVIAPTLTYIASINTIMQTGARVVFADSSEPSWNINVADIRARINARTKAVMVVHLYGQACDMDEIVALCREHNLLLIEDCAEAFGSLYKGRHVGTFGDVATFSFFGNKTITTGEGGMVVCQKEDVHERACHLKNQGVSKTREYWHDEVAYNYRMTNICAAIGLAQLEQADTIIARKRQIAHWYREALEGLPLTFHAELAGTRHSYWMCSILLRESCLCQGLRDWLKACGIDTRPLFPPAHTMPHCQTDEIFEVAQSLSSRGLNLPSYPTLRQDQVLQVSEEIRSYLERSA</sequence>
<dbReference type="InterPro" id="IPR015424">
    <property type="entry name" value="PyrdxlP-dep_Trfase"/>
</dbReference>
<dbReference type="FunFam" id="3.40.640.10:FF:000090">
    <property type="entry name" value="Pyridoxal phosphate-dependent aminotransferase"/>
    <property type="match status" value="1"/>
</dbReference>